<keyword evidence="1" id="KW-0472">Membrane</keyword>
<dbReference type="RefSeq" id="WP_118894925.1">
    <property type="nucleotide sequence ID" value="NZ_CP019292.1"/>
</dbReference>
<dbReference type="EMBL" id="CP019292">
    <property type="protein sequence ID" value="AXX63267.1"/>
    <property type="molecule type" value="Genomic_DNA"/>
</dbReference>
<protein>
    <submittedName>
        <fullName evidence="2">Uncharacterized protein</fullName>
    </submittedName>
</protein>
<keyword evidence="1" id="KW-1133">Transmembrane helix</keyword>
<sequence length="184" mass="20951">MTKKVNGQITVSKPQKIILVSLIIFLGVLINCYGIKIDEGHQNRKEPDENYLVVAKPNSRTGYKGIDRYRVYTYASKEDCEAANSKTYSTYRQFRLSCDEIKQKADLFHNKFGNRGNKVVGFSIFKSNYLERYFPIYEGDEGDLIYLGGLPATYDFIEVSKGVTNDLGYDISTFNNVYAINGVE</sequence>
<reference evidence="2 3" key="1">
    <citation type="submission" date="2017-03" db="EMBL/GenBank/DDBJ databases">
        <title>Complete Genome Sequence of Vibrio vulnificus FORC_053.</title>
        <authorList>
            <consortium name="Food-borne Pathogen Omics Research Center"/>
            <person name="Chung H.Y."/>
            <person name="Na E.J."/>
            <person name="Song J.S."/>
            <person name="Kim H."/>
            <person name="Lee J.-H."/>
            <person name="Ryu S."/>
            <person name="Choi S.H."/>
        </authorList>
    </citation>
    <scope>NUCLEOTIDE SEQUENCE [LARGE SCALE GENOMIC DNA]</scope>
    <source>
        <strain evidence="2 3">FORC_053</strain>
    </source>
</reference>
<name>A0AAN1UF86_VIBVL</name>
<dbReference type="Proteomes" id="UP000263418">
    <property type="component" value="Chromosome 3"/>
</dbReference>
<dbReference type="AlphaFoldDB" id="A0AAN1UF86"/>
<evidence type="ECO:0000256" key="1">
    <source>
        <dbReference type="SAM" id="Phobius"/>
    </source>
</evidence>
<organism evidence="2 3">
    <name type="scientific">Vibrio vulnificus</name>
    <dbReference type="NCBI Taxonomy" id="672"/>
    <lineage>
        <taxon>Bacteria</taxon>
        <taxon>Pseudomonadati</taxon>
        <taxon>Pseudomonadota</taxon>
        <taxon>Gammaproteobacteria</taxon>
        <taxon>Vibrionales</taxon>
        <taxon>Vibrionaceae</taxon>
        <taxon>Vibrio</taxon>
    </lineage>
</organism>
<evidence type="ECO:0000313" key="3">
    <source>
        <dbReference type="Proteomes" id="UP000263418"/>
    </source>
</evidence>
<evidence type="ECO:0000313" key="2">
    <source>
        <dbReference type="EMBL" id="AXX63267.1"/>
    </source>
</evidence>
<proteinExistence type="predicted"/>
<accession>A0AAN1UF86</accession>
<gene>
    <name evidence="2" type="ORF">FORC53_4928</name>
</gene>
<feature type="transmembrane region" description="Helical" evidence="1">
    <location>
        <begin position="17"/>
        <end position="35"/>
    </location>
</feature>
<keyword evidence="1" id="KW-0812">Transmembrane</keyword>